<evidence type="ECO:0000259" key="15">
    <source>
        <dbReference type="Pfam" id="PF06415"/>
    </source>
</evidence>
<dbReference type="GO" id="GO:0005829">
    <property type="term" value="C:cytosol"/>
    <property type="evidence" value="ECO:0007669"/>
    <property type="project" value="TreeGrafter"/>
</dbReference>
<dbReference type="Pfam" id="PF01676">
    <property type="entry name" value="Metalloenzyme"/>
    <property type="match status" value="1"/>
</dbReference>
<organism evidence="16 17">
    <name type="scientific">Candidatus Uhrbacteria bacterium RIFCSPLOWO2_01_FULL_47_24</name>
    <dbReference type="NCBI Taxonomy" id="1802401"/>
    <lineage>
        <taxon>Bacteria</taxon>
        <taxon>Candidatus Uhriibacteriota</taxon>
    </lineage>
</organism>
<evidence type="ECO:0000256" key="9">
    <source>
        <dbReference type="HAMAP-Rule" id="MF_01038"/>
    </source>
</evidence>
<evidence type="ECO:0000256" key="4">
    <source>
        <dbReference type="ARBA" id="ARBA00008819"/>
    </source>
</evidence>
<dbReference type="InterPro" id="IPR006124">
    <property type="entry name" value="Metalloenzyme"/>
</dbReference>
<dbReference type="SUPFAM" id="SSF64158">
    <property type="entry name" value="2,3-Bisphosphoglycerate-independent phosphoglycerate mutase, substrate-binding domain"/>
    <property type="match status" value="1"/>
</dbReference>
<protein>
    <recommendedName>
        <fullName evidence="9 10">2,3-bisphosphoglycerate-independent phosphoglycerate mutase</fullName>
        <shortName evidence="9">BPG-independent PGAM</shortName>
        <shortName evidence="9">Phosphoglyceromutase</shortName>
        <shortName evidence="9">iPGM</shortName>
        <ecNumber evidence="9 10">5.4.2.12</ecNumber>
    </recommendedName>
</protein>
<dbReference type="PANTHER" id="PTHR31637">
    <property type="entry name" value="2,3-BISPHOSPHOGLYCERATE-INDEPENDENT PHOSPHOGLYCERATE MUTASE"/>
    <property type="match status" value="1"/>
</dbReference>
<dbReference type="InterPro" id="IPR005995">
    <property type="entry name" value="Pgm_bpd_ind"/>
</dbReference>
<reference evidence="16 17" key="1">
    <citation type="journal article" date="2016" name="Nat. Commun.">
        <title>Thousands of microbial genomes shed light on interconnected biogeochemical processes in an aquifer system.</title>
        <authorList>
            <person name="Anantharaman K."/>
            <person name="Brown C.T."/>
            <person name="Hug L.A."/>
            <person name="Sharon I."/>
            <person name="Castelle C.J."/>
            <person name="Probst A.J."/>
            <person name="Thomas B.C."/>
            <person name="Singh A."/>
            <person name="Wilkins M.J."/>
            <person name="Karaoz U."/>
            <person name="Brodie E.L."/>
            <person name="Williams K.H."/>
            <person name="Hubbard S.S."/>
            <person name="Banfield J.F."/>
        </authorList>
    </citation>
    <scope>NUCLEOTIDE SEQUENCE [LARGE SCALE GENOMIC DNA]</scope>
</reference>
<evidence type="ECO:0000256" key="3">
    <source>
        <dbReference type="ARBA" id="ARBA00004798"/>
    </source>
</evidence>
<dbReference type="PANTHER" id="PTHR31637:SF0">
    <property type="entry name" value="2,3-BISPHOSPHOGLYCERATE-INDEPENDENT PHOSPHOGLYCERATE MUTASE"/>
    <property type="match status" value="1"/>
</dbReference>
<comment type="subunit">
    <text evidence="9">Monomer.</text>
</comment>
<dbReference type="GO" id="GO:0006007">
    <property type="term" value="P:glucose catabolic process"/>
    <property type="evidence" value="ECO:0007669"/>
    <property type="project" value="InterPro"/>
</dbReference>
<keyword evidence="8 9" id="KW-0413">Isomerase</keyword>
<evidence type="ECO:0000256" key="1">
    <source>
        <dbReference type="ARBA" id="ARBA00000370"/>
    </source>
</evidence>
<comment type="pathway">
    <text evidence="3 9">Carbohydrate degradation; glycolysis; pyruvate from D-glyceraldehyde 3-phosphate: step 3/5.</text>
</comment>
<dbReference type="InterPro" id="IPR036646">
    <property type="entry name" value="PGAM_B_sf"/>
</dbReference>
<dbReference type="HAMAP" id="MF_01038">
    <property type="entry name" value="GpmI"/>
    <property type="match status" value="1"/>
</dbReference>
<dbReference type="Proteomes" id="UP000176897">
    <property type="component" value="Unassembled WGS sequence"/>
</dbReference>
<dbReference type="GO" id="GO:0004619">
    <property type="term" value="F:phosphoglycerate mutase activity"/>
    <property type="evidence" value="ECO:0007669"/>
    <property type="project" value="UniProtKB-UniRule"/>
</dbReference>
<feature type="binding site" evidence="9 12">
    <location>
        <position position="343"/>
    </location>
    <ligand>
        <name>substrate</name>
    </ligand>
</feature>
<evidence type="ECO:0000256" key="10">
    <source>
        <dbReference type="NCBIfam" id="TIGR01307"/>
    </source>
</evidence>
<dbReference type="CDD" id="cd16010">
    <property type="entry name" value="iPGM"/>
    <property type="match status" value="1"/>
</dbReference>
<evidence type="ECO:0000313" key="16">
    <source>
        <dbReference type="EMBL" id="OGL80057.1"/>
    </source>
</evidence>
<dbReference type="Gene3D" id="3.40.1450.10">
    <property type="entry name" value="BPG-independent phosphoglycerate mutase, domain B"/>
    <property type="match status" value="1"/>
</dbReference>
<feature type="domain" description="Metalloenzyme" evidence="14">
    <location>
        <begin position="8"/>
        <end position="523"/>
    </location>
</feature>
<feature type="binding site" evidence="9 13">
    <location>
        <position position="470"/>
    </location>
    <ligand>
        <name>Mn(2+)</name>
        <dbReference type="ChEBI" id="CHEBI:29035"/>
        <label>1</label>
    </ligand>
</feature>
<feature type="binding site" evidence="9 13">
    <location>
        <position position="414"/>
    </location>
    <ligand>
        <name>Mn(2+)</name>
        <dbReference type="ChEBI" id="CHEBI:29035"/>
        <label>1</label>
    </ligand>
</feature>
<dbReference type="FunFam" id="3.40.1450.10:FF:000002">
    <property type="entry name" value="2,3-bisphosphoglycerate-independent phosphoglycerate mutase"/>
    <property type="match status" value="1"/>
</dbReference>
<dbReference type="UniPathway" id="UPA00109">
    <property type="reaction ID" value="UER00186"/>
</dbReference>
<feature type="binding site" evidence="9 13">
    <location>
        <position position="452"/>
    </location>
    <ligand>
        <name>Mn(2+)</name>
        <dbReference type="ChEBI" id="CHEBI:29035"/>
        <label>2</label>
    </ligand>
</feature>
<keyword evidence="6 9" id="KW-0324">Glycolysis</keyword>
<accession>A0A1F7UQV5</accession>
<evidence type="ECO:0000256" key="7">
    <source>
        <dbReference type="ARBA" id="ARBA00023211"/>
    </source>
</evidence>
<dbReference type="GO" id="GO:0030145">
    <property type="term" value="F:manganese ion binding"/>
    <property type="evidence" value="ECO:0007669"/>
    <property type="project" value="UniProtKB-UniRule"/>
</dbReference>
<comment type="function">
    <text evidence="2 9">Catalyzes the interconversion of 2-phosphoglycerate and 3-phosphoglycerate.</text>
</comment>
<dbReference type="InterPro" id="IPR011258">
    <property type="entry name" value="BPG-indep_PGM_N"/>
</dbReference>
<proteinExistence type="inferred from homology"/>
<dbReference type="SUPFAM" id="SSF53649">
    <property type="entry name" value="Alkaline phosphatase-like"/>
    <property type="match status" value="1"/>
</dbReference>
<evidence type="ECO:0000256" key="11">
    <source>
        <dbReference type="PIRSR" id="PIRSR001492-1"/>
    </source>
</evidence>
<comment type="caution">
    <text evidence="16">The sequence shown here is derived from an EMBL/GenBank/DDBJ whole genome shotgun (WGS) entry which is preliminary data.</text>
</comment>
<dbReference type="STRING" id="1802401.A3B21_01375"/>
<dbReference type="Pfam" id="PF06415">
    <property type="entry name" value="iPGM_N"/>
    <property type="match status" value="1"/>
</dbReference>
<dbReference type="AlphaFoldDB" id="A0A1F7UQV5"/>
<feature type="active site" description="Phosphoserine intermediate" evidence="9 11">
    <location>
        <position position="66"/>
    </location>
</feature>
<evidence type="ECO:0000256" key="2">
    <source>
        <dbReference type="ARBA" id="ARBA00002315"/>
    </source>
</evidence>
<dbReference type="Gene3D" id="3.40.720.10">
    <property type="entry name" value="Alkaline Phosphatase, subunit A"/>
    <property type="match status" value="1"/>
</dbReference>
<comment type="similarity">
    <text evidence="4 9">Belongs to the BPG-independent phosphoglycerate mutase family.</text>
</comment>
<evidence type="ECO:0000259" key="14">
    <source>
        <dbReference type="Pfam" id="PF01676"/>
    </source>
</evidence>
<feature type="binding site" evidence="9 12">
    <location>
        <position position="195"/>
    </location>
    <ligand>
        <name>substrate</name>
    </ligand>
</feature>
<dbReference type="GO" id="GO:0006096">
    <property type="term" value="P:glycolytic process"/>
    <property type="evidence" value="ECO:0007669"/>
    <property type="project" value="UniProtKB-UniRule"/>
</dbReference>
<feature type="binding site" evidence="9 13">
    <location>
        <position position="451"/>
    </location>
    <ligand>
        <name>Mn(2+)</name>
        <dbReference type="ChEBI" id="CHEBI:29035"/>
        <label>2</label>
    </ligand>
</feature>
<feature type="binding site" evidence="9 13">
    <location>
        <position position="410"/>
    </location>
    <ligand>
        <name>Mn(2+)</name>
        <dbReference type="ChEBI" id="CHEBI:29035"/>
        <label>1</label>
    </ligand>
</feature>
<dbReference type="EC" id="5.4.2.12" evidence="9 10"/>
<evidence type="ECO:0000256" key="8">
    <source>
        <dbReference type="ARBA" id="ARBA00023235"/>
    </source>
</evidence>
<feature type="binding site" evidence="9 13">
    <location>
        <position position="16"/>
    </location>
    <ligand>
        <name>Mn(2+)</name>
        <dbReference type="ChEBI" id="CHEBI:29035"/>
        <label>2</label>
    </ligand>
</feature>
<gene>
    <name evidence="9" type="primary">gpmI</name>
    <name evidence="16" type="ORF">A3B21_01375</name>
</gene>
<feature type="binding site" evidence="9 12">
    <location>
        <position position="189"/>
    </location>
    <ligand>
        <name>substrate</name>
    </ligand>
</feature>
<sequence length="533" mass="58832">MSPQKRVKPVVLTILDGFGVAPPSDGNAITRAKMPVYNRLIRTYPAMTLRAAGDEVGLSWGEMGNSEVGHLTIGAGRVFYQTLPHINKSIESGEFFKNDAFKKAIKQVKKENSTLHLIGLVSPGGVHSHQDHLYALLELAKKEKVKNVAVHAILDGRDMGSDTGLQFIEALQKKIKELGTGRIASLSGRYFAMDRDNRWDRTAKAYRVMTGIMNHEPGIMSVDDPLKAITESYKKKVYDEEFVPTVIVDKGKPVAPISGKDAVIFFNFREDRMRQIVKAFALPTFDKFDRGQFLKEVIFVTMTEYEKDLPVIVAFPPEIISTCLAKIISDAKLKQFHIAETEKYAHMTFFFNGMREEEFSGETREIIPSPRVVSYDQKPEMSAKAIADRTVKEILAEKYDFIVLNFANPDMVGHTGYFESTVEALEAVDEQLGKIADATLAKGGVMIITADHGNAEELKNLQTGKIDKAHSTNPVPCIIVGAQYEGLSGGQIEAVGGDLSLLPPVGTLSDIAPTVLKILELKKPKEMTGVSLV</sequence>
<dbReference type="PIRSF" id="PIRSF001492">
    <property type="entry name" value="IPGAM"/>
    <property type="match status" value="1"/>
</dbReference>
<evidence type="ECO:0000256" key="13">
    <source>
        <dbReference type="PIRSR" id="PIRSR001492-3"/>
    </source>
</evidence>
<comment type="catalytic activity">
    <reaction evidence="1 9">
        <text>(2R)-2-phosphoglycerate = (2R)-3-phosphoglycerate</text>
        <dbReference type="Rhea" id="RHEA:15901"/>
        <dbReference type="ChEBI" id="CHEBI:58272"/>
        <dbReference type="ChEBI" id="CHEBI:58289"/>
        <dbReference type="EC" id="5.4.2.12"/>
    </reaction>
</comment>
<evidence type="ECO:0000256" key="12">
    <source>
        <dbReference type="PIRSR" id="PIRSR001492-2"/>
    </source>
</evidence>
<feature type="binding site" evidence="9 12">
    <location>
        <position position="127"/>
    </location>
    <ligand>
        <name>substrate</name>
    </ligand>
</feature>
<keyword evidence="5 9" id="KW-0479">Metal-binding</keyword>
<evidence type="ECO:0000256" key="5">
    <source>
        <dbReference type="ARBA" id="ARBA00022723"/>
    </source>
</evidence>
<name>A0A1F7UQV5_9BACT</name>
<dbReference type="EMBL" id="MGEJ01000015">
    <property type="protein sequence ID" value="OGL80057.1"/>
    <property type="molecule type" value="Genomic_DNA"/>
</dbReference>
<keyword evidence="7 9" id="KW-0464">Manganese</keyword>
<comment type="cofactor">
    <cofactor evidence="9">
        <name>Mn(2+)</name>
        <dbReference type="ChEBI" id="CHEBI:29035"/>
    </cofactor>
    <text evidence="9">Binds 2 manganese ions per subunit.</text>
</comment>
<evidence type="ECO:0000256" key="6">
    <source>
        <dbReference type="ARBA" id="ARBA00023152"/>
    </source>
</evidence>
<feature type="domain" description="BPG-independent PGAM N-terminal" evidence="15">
    <location>
        <begin position="86"/>
        <end position="307"/>
    </location>
</feature>
<evidence type="ECO:0000313" key="17">
    <source>
        <dbReference type="Proteomes" id="UP000176897"/>
    </source>
</evidence>
<dbReference type="NCBIfam" id="TIGR01307">
    <property type="entry name" value="pgm_bpd_ind"/>
    <property type="match status" value="1"/>
</dbReference>
<feature type="binding site" evidence="9 12">
    <location>
        <begin position="157"/>
        <end position="158"/>
    </location>
    <ligand>
        <name>substrate</name>
    </ligand>
</feature>
<feature type="binding site" evidence="9 13">
    <location>
        <position position="66"/>
    </location>
    <ligand>
        <name>Mn(2+)</name>
        <dbReference type="ChEBI" id="CHEBI:29035"/>
        <label>2</label>
    </ligand>
</feature>
<dbReference type="InterPro" id="IPR017850">
    <property type="entry name" value="Alkaline_phosphatase_core_sf"/>
</dbReference>
<feature type="binding site" evidence="9 12">
    <location>
        <begin position="269"/>
        <end position="272"/>
    </location>
    <ligand>
        <name>substrate</name>
    </ligand>
</feature>